<dbReference type="STRING" id="1427518.XSR1_340006"/>
<organism evidence="1 2">
    <name type="scientific">Xenorhabdus szentirmaii DSM 16338</name>
    <dbReference type="NCBI Taxonomy" id="1427518"/>
    <lineage>
        <taxon>Bacteria</taxon>
        <taxon>Pseudomonadati</taxon>
        <taxon>Pseudomonadota</taxon>
        <taxon>Gammaproteobacteria</taxon>
        <taxon>Enterobacterales</taxon>
        <taxon>Morganellaceae</taxon>
        <taxon>Xenorhabdus</taxon>
    </lineage>
</organism>
<evidence type="ECO:0000313" key="1">
    <source>
        <dbReference type="EMBL" id="CDL83606.1"/>
    </source>
</evidence>
<proteinExistence type="predicted"/>
<comment type="caution">
    <text evidence="1">The sequence shown here is derived from an EMBL/GenBank/DDBJ whole genome shotgun (WGS) entry which is preliminary data.</text>
</comment>
<dbReference type="AlphaFoldDB" id="W1J157"/>
<accession>W1J157</accession>
<dbReference type="Proteomes" id="UP000019202">
    <property type="component" value="Unassembled WGS sequence"/>
</dbReference>
<keyword evidence="2" id="KW-1185">Reference proteome</keyword>
<sequence>MNQYFLQTLEINGEALPRESVTSVAYIENAQLAAPLLLLNVRDVTGYVLDNLGVREGAVITATLGDPDGEQALFKETFSVISAPLNRDTVTITSLSTAMRTLLIPTGTPRFFTDAEPEKIIRTLAKGLQTVADPFNRLDTY</sequence>
<reference evidence="1" key="1">
    <citation type="submission" date="2013-11" db="EMBL/GenBank/DDBJ databases">
        <title>Draft genome sequence and annotation of the entomopathogenic bacteria, Xenorhabdus cabanillasi strain JM26 and Xenorhabdus szentirmai strain DSM 16338.</title>
        <authorList>
            <person name="Gualtieri M."/>
            <person name="Ogier J.C."/>
            <person name="Pages S."/>
            <person name="Givaudan A."/>
            <person name="Gaudriault S."/>
        </authorList>
    </citation>
    <scope>NUCLEOTIDE SEQUENCE [LARGE SCALE GENOMIC DNA]</scope>
    <source>
        <strain evidence="1">DSM 16338</strain>
    </source>
</reference>
<name>W1J157_9GAMM</name>
<protein>
    <submittedName>
        <fullName evidence="1">Tail length determination protein</fullName>
    </submittedName>
</protein>
<dbReference type="EMBL" id="CBXF010000093">
    <property type="protein sequence ID" value="CDL83606.1"/>
    <property type="molecule type" value="Genomic_DNA"/>
</dbReference>
<evidence type="ECO:0000313" key="2">
    <source>
        <dbReference type="Proteomes" id="UP000019202"/>
    </source>
</evidence>
<gene>
    <name evidence="1" type="ORF">XSR1_340006</name>
</gene>